<dbReference type="InterPro" id="IPR036770">
    <property type="entry name" value="Ankyrin_rpt-contain_sf"/>
</dbReference>
<keyword evidence="2 3" id="KW-0040">ANK repeat</keyword>
<dbReference type="InterPro" id="IPR051637">
    <property type="entry name" value="Ank_repeat_dom-contain_49"/>
</dbReference>
<reference evidence="5" key="1">
    <citation type="submission" date="2019-04" db="EMBL/GenBank/DDBJ databases">
        <authorList>
            <person name="Melise S."/>
            <person name="Noan J."/>
            <person name="Okalmin O."/>
        </authorList>
    </citation>
    <scope>NUCLEOTIDE SEQUENCE</scope>
    <source>
        <strain evidence="5">FN9</strain>
    </source>
</reference>
<dbReference type="SMART" id="SM00248">
    <property type="entry name" value="ANK"/>
    <property type="match status" value="2"/>
</dbReference>
<evidence type="ECO:0000313" key="5">
    <source>
        <dbReference type="EMBL" id="VIO64457.1"/>
    </source>
</evidence>
<dbReference type="EMBL" id="CAAKMV010000196">
    <property type="protein sequence ID" value="VIO64457.1"/>
    <property type="molecule type" value="Genomic_DNA"/>
</dbReference>
<name>A0A4E9EQ17_GIBZA</name>
<organism evidence="5">
    <name type="scientific">Gibberella zeae</name>
    <name type="common">Wheat head blight fungus</name>
    <name type="synonym">Fusarium graminearum</name>
    <dbReference type="NCBI Taxonomy" id="5518"/>
    <lineage>
        <taxon>Eukaryota</taxon>
        <taxon>Fungi</taxon>
        <taxon>Dikarya</taxon>
        <taxon>Ascomycota</taxon>
        <taxon>Pezizomycotina</taxon>
        <taxon>Sordariomycetes</taxon>
        <taxon>Hypocreomycetidae</taxon>
        <taxon>Hypocreales</taxon>
        <taxon>Nectriaceae</taxon>
        <taxon>Fusarium</taxon>
    </lineage>
</organism>
<dbReference type="Pfam" id="PF00023">
    <property type="entry name" value="Ank"/>
    <property type="match status" value="1"/>
</dbReference>
<dbReference type="InterPro" id="IPR002110">
    <property type="entry name" value="Ankyrin_rpt"/>
</dbReference>
<dbReference type="PROSITE" id="PS50297">
    <property type="entry name" value="ANK_REP_REGION"/>
    <property type="match status" value="1"/>
</dbReference>
<dbReference type="PANTHER" id="PTHR24180">
    <property type="entry name" value="CYCLIN-DEPENDENT KINASE INHIBITOR 2C-RELATED"/>
    <property type="match status" value="1"/>
</dbReference>
<feature type="repeat" description="ANK" evidence="3">
    <location>
        <begin position="177"/>
        <end position="209"/>
    </location>
</feature>
<evidence type="ECO:0000256" key="2">
    <source>
        <dbReference type="ARBA" id="ARBA00023043"/>
    </source>
</evidence>
<reference evidence="4" key="2">
    <citation type="submission" date="2021-03" db="EMBL/GenBank/DDBJ databases">
        <authorList>
            <person name="Alouane T."/>
            <person name="Langin T."/>
            <person name="Bonhomme L."/>
        </authorList>
    </citation>
    <scope>NUCLEOTIDE SEQUENCE</scope>
    <source>
        <strain evidence="4">MDC_Fg202</strain>
    </source>
</reference>
<evidence type="ECO:0000256" key="1">
    <source>
        <dbReference type="ARBA" id="ARBA00022737"/>
    </source>
</evidence>
<dbReference type="EMBL" id="CAJPIJ010000112">
    <property type="protein sequence ID" value="CAG1979135.1"/>
    <property type="molecule type" value="Genomic_DNA"/>
</dbReference>
<sequence>MAETWPQKPLAKQYERSDDHVPLRAFKKALVAKLKYDPTMEPNTLDNTIEWCRQHNFQVGKRQGHLYIPEEYLANLTPLHMAAEDMHIQPEVIHQLMLTIPHTTRDANGDTPLLVALFWYYYQSLDQSMYEMPEETRLRCDNERTMASLLEEIKKPIHRSPSAAPGFSLDIDSNDAYGTTALYQACEKGNVDMVRLLLQEGANVNIASAANEMPLMATYVVGKGKLSRERRMILKMLVNHGADTTHQDSHGKPAVRTRLKARNYKDKEIKAMLSPDPMARFNMNLEHGRNSVSTVTTLSTSSSPVELAADIPTRLYELAIVDSIPRLTPGSDRSIPAHDARSNLQLAELEGPMPGGTVV</sequence>
<dbReference type="SUPFAM" id="SSF48403">
    <property type="entry name" value="Ankyrin repeat"/>
    <property type="match status" value="1"/>
</dbReference>
<dbReference type="PRINTS" id="PR01415">
    <property type="entry name" value="ANKYRIN"/>
</dbReference>
<keyword evidence="1" id="KW-0677">Repeat</keyword>
<dbReference type="AlphaFoldDB" id="A0A4E9EQ17"/>
<gene>
    <name evidence="5" type="ORF">FUG_LOCUS562602</name>
    <name evidence="4" type="ORF">MDCFG202_LOCUS185324</name>
</gene>
<dbReference type="Gene3D" id="1.25.40.20">
    <property type="entry name" value="Ankyrin repeat-containing domain"/>
    <property type="match status" value="1"/>
</dbReference>
<dbReference type="Proteomes" id="UP000746612">
    <property type="component" value="Unassembled WGS sequence"/>
</dbReference>
<evidence type="ECO:0000313" key="4">
    <source>
        <dbReference type="EMBL" id="CAG1979135.1"/>
    </source>
</evidence>
<protein>
    <submittedName>
        <fullName evidence="5">Uncharacterized protein</fullName>
    </submittedName>
</protein>
<accession>A0A4E9EQ17</accession>
<dbReference type="PANTHER" id="PTHR24180:SF45">
    <property type="entry name" value="POLY [ADP-RIBOSE] POLYMERASE TANKYRASE"/>
    <property type="match status" value="1"/>
</dbReference>
<evidence type="ECO:0000256" key="3">
    <source>
        <dbReference type="PROSITE-ProRule" id="PRU00023"/>
    </source>
</evidence>
<proteinExistence type="predicted"/>
<dbReference type="PROSITE" id="PS50088">
    <property type="entry name" value="ANK_REPEAT"/>
    <property type="match status" value="1"/>
</dbReference>